<comment type="caution">
    <text evidence="1">The sequence shown here is derived from an EMBL/GenBank/DDBJ whole genome shotgun (WGS) entry which is preliminary data.</text>
</comment>
<accession>A0A9Q0RM43</accession>
<evidence type="ECO:0000313" key="2">
    <source>
        <dbReference type="Proteomes" id="UP001142055"/>
    </source>
</evidence>
<sequence length="110" mass="12879">MIKAINIKEYLTLMNIQQRQKQEIGTSAIIMFCSIVTPENRPTFIGYEKSNLILVQRKFGEIQLSKRLICLGKEARRGPLLSNDDDDWNIDKNRKRWLMIINVDDKLVVE</sequence>
<gene>
    <name evidence="1" type="ORF">RDWZM_004927</name>
</gene>
<proteinExistence type="predicted"/>
<name>A0A9Q0RM43_BLOTA</name>
<dbReference type="AlphaFoldDB" id="A0A9Q0RM43"/>
<evidence type="ECO:0000313" key="1">
    <source>
        <dbReference type="EMBL" id="KAJ6219115.1"/>
    </source>
</evidence>
<keyword evidence="2" id="KW-1185">Reference proteome</keyword>
<dbReference type="Proteomes" id="UP001142055">
    <property type="component" value="Chromosome 2"/>
</dbReference>
<reference evidence="1" key="1">
    <citation type="submission" date="2022-12" db="EMBL/GenBank/DDBJ databases">
        <title>Genome assemblies of Blomia tropicalis.</title>
        <authorList>
            <person name="Cui Y."/>
        </authorList>
    </citation>
    <scope>NUCLEOTIDE SEQUENCE</scope>
    <source>
        <tissue evidence="1">Adult mites</tissue>
    </source>
</reference>
<protein>
    <submittedName>
        <fullName evidence="1">Uncharacterized protein</fullName>
    </submittedName>
</protein>
<organism evidence="1 2">
    <name type="scientific">Blomia tropicalis</name>
    <name type="common">Mite</name>
    <dbReference type="NCBI Taxonomy" id="40697"/>
    <lineage>
        <taxon>Eukaryota</taxon>
        <taxon>Metazoa</taxon>
        <taxon>Ecdysozoa</taxon>
        <taxon>Arthropoda</taxon>
        <taxon>Chelicerata</taxon>
        <taxon>Arachnida</taxon>
        <taxon>Acari</taxon>
        <taxon>Acariformes</taxon>
        <taxon>Sarcoptiformes</taxon>
        <taxon>Astigmata</taxon>
        <taxon>Glycyphagoidea</taxon>
        <taxon>Echimyopodidae</taxon>
        <taxon>Blomia</taxon>
    </lineage>
</organism>
<dbReference type="EMBL" id="JAPWDV010000002">
    <property type="protein sequence ID" value="KAJ6219115.1"/>
    <property type="molecule type" value="Genomic_DNA"/>
</dbReference>